<keyword evidence="6 13" id="KW-0067">ATP-binding</keyword>
<dbReference type="InterPro" id="IPR003593">
    <property type="entry name" value="AAA+_ATPase"/>
</dbReference>
<evidence type="ECO:0000313" key="14">
    <source>
        <dbReference type="Proteomes" id="UP000346198"/>
    </source>
</evidence>
<organism evidence="13 14">
    <name type="scientific">Pontiella sulfatireligans</name>
    <dbReference type="NCBI Taxonomy" id="2750658"/>
    <lineage>
        <taxon>Bacteria</taxon>
        <taxon>Pseudomonadati</taxon>
        <taxon>Kiritimatiellota</taxon>
        <taxon>Kiritimatiellia</taxon>
        <taxon>Kiritimatiellales</taxon>
        <taxon>Pontiellaceae</taxon>
        <taxon>Pontiella</taxon>
    </lineage>
</organism>
<dbReference type="AlphaFoldDB" id="A0A6C2UMN0"/>
<dbReference type="Gene3D" id="1.20.1560.10">
    <property type="entry name" value="ABC transporter type 1, transmembrane domain"/>
    <property type="match status" value="1"/>
</dbReference>
<dbReference type="FunFam" id="3.40.50.300:FF:000221">
    <property type="entry name" value="Multidrug ABC transporter ATP-binding protein"/>
    <property type="match status" value="1"/>
</dbReference>
<dbReference type="InterPro" id="IPR036640">
    <property type="entry name" value="ABC1_TM_sf"/>
</dbReference>
<feature type="transmembrane region" description="Helical" evidence="10">
    <location>
        <begin position="31"/>
        <end position="53"/>
    </location>
</feature>
<dbReference type="PANTHER" id="PTHR43394:SF1">
    <property type="entry name" value="ATP-BINDING CASSETTE SUB-FAMILY B MEMBER 10, MITOCHONDRIAL"/>
    <property type="match status" value="1"/>
</dbReference>
<dbReference type="SUPFAM" id="SSF52540">
    <property type="entry name" value="P-loop containing nucleoside triphosphate hydrolases"/>
    <property type="match status" value="1"/>
</dbReference>
<feature type="domain" description="ABC transmembrane type-1" evidence="12">
    <location>
        <begin position="1"/>
        <end position="278"/>
    </location>
</feature>
<keyword evidence="7 10" id="KW-1133">Transmembrane helix</keyword>
<sequence>MLVAVGINLYLPYLMRLVIDGLTEHSLDQAALVRLLATYLGLGVVSVVFSRLLRKIPLKLSHKIEYELRADVFEHLTGLDQEYFRGERTGDLMTRMSSDVNLVRDAIGQGLLQGIRTVAVLVLASIVMALTEPSLALLVVALYLPMVGIFFLILRVMRVRQKDLQEHVSEVSNFSQESFSGIRCIKGFALERRRNAQFEELNSGLIKKTMMMQASRQSLWPFMAFWFCLGMILILNLGGRKIIAGELTLGTLTQFIQYLLYMQWPLLALSWTTSLMQRGKVSWDRIREILDREPKIKHRTSNVEPDEFRSQNMEPQNVEVDGRSPSEFDIPCSTFCGSTSSSIEFHNVGLTIDGREFLHNVFLEIPAGTTLGITGPTGSGKTLLVSLVARLMDATNGAVKVGGTDVRDLPLGQLRGMIGFAAQEPVLFSRTLEHNIGFGVVKPDKDLIGWAAEVAHLRSDVESFPEQYQTMLGERGVTLSGGQRQRTAISRAIARRPGILILDDVLSAVDTQTEAAIMEKLQPVMNERTTLFVSHRISTLHYADEIIVIEDGRITQRGSHAELIRQPGYYAELNTMQQLEEKLEEGS</sequence>
<evidence type="ECO:0000256" key="9">
    <source>
        <dbReference type="SAM" id="MobiDB-lite"/>
    </source>
</evidence>
<keyword evidence="8 10" id="KW-0472">Membrane</keyword>
<evidence type="ECO:0000256" key="6">
    <source>
        <dbReference type="ARBA" id="ARBA00022840"/>
    </source>
</evidence>
<feature type="region of interest" description="Disordered" evidence="9">
    <location>
        <begin position="301"/>
        <end position="323"/>
    </location>
</feature>
<feature type="transmembrane region" description="Helical" evidence="10">
    <location>
        <begin position="111"/>
        <end position="129"/>
    </location>
</feature>
<evidence type="ECO:0000256" key="3">
    <source>
        <dbReference type="ARBA" id="ARBA00022475"/>
    </source>
</evidence>
<accession>A0A6C2UMN0</accession>
<dbReference type="InterPro" id="IPR039421">
    <property type="entry name" value="Type_1_exporter"/>
</dbReference>
<reference evidence="13 14" key="1">
    <citation type="submission" date="2019-04" db="EMBL/GenBank/DDBJ databases">
        <authorList>
            <person name="Van Vliet M D."/>
        </authorList>
    </citation>
    <scope>NUCLEOTIDE SEQUENCE [LARGE SCALE GENOMIC DNA]</scope>
    <source>
        <strain evidence="13 14">F21</strain>
    </source>
</reference>
<dbReference type="GO" id="GO:0016887">
    <property type="term" value="F:ATP hydrolysis activity"/>
    <property type="evidence" value="ECO:0007669"/>
    <property type="project" value="InterPro"/>
</dbReference>
<keyword evidence="4 10" id="KW-0812">Transmembrane</keyword>
<feature type="transmembrane region" description="Helical" evidence="10">
    <location>
        <begin position="218"/>
        <end position="238"/>
    </location>
</feature>
<dbReference type="InterPro" id="IPR011527">
    <property type="entry name" value="ABC1_TM_dom"/>
</dbReference>
<dbReference type="GO" id="GO:0005524">
    <property type="term" value="F:ATP binding"/>
    <property type="evidence" value="ECO:0007669"/>
    <property type="project" value="UniProtKB-KW"/>
</dbReference>
<feature type="domain" description="ABC transporter" evidence="11">
    <location>
        <begin position="343"/>
        <end position="576"/>
    </location>
</feature>
<keyword evidence="3" id="KW-1003">Cell membrane</keyword>
<dbReference type="InterPro" id="IPR027417">
    <property type="entry name" value="P-loop_NTPase"/>
</dbReference>
<keyword evidence="2" id="KW-0813">Transport</keyword>
<dbReference type="EMBL" id="CAAHFH010000002">
    <property type="protein sequence ID" value="VGO21259.1"/>
    <property type="molecule type" value="Genomic_DNA"/>
</dbReference>
<name>A0A6C2UMN0_9BACT</name>
<keyword evidence="14" id="KW-1185">Reference proteome</keyword>
<dbReference type="GO" id="GO:0005886">
    <property type="term" value="C:plasma membrane"/>
    <property type="evidence" value="ECO:0007669"/>
    <property type="project" value="UniProtKB-SubCell"/>
</dbReference>
<dbReference type="SMART" id="SM00382">
    <property type="entry name" value="AAA"/>
    <property type="match status" value="1"/>
</dbReference>
<evidence type="ECO:0000256" key="10">
    <source>
        <dbReference type="SAM" id="Phobius"/>
    </source>
</evidence>
<dbReference type="GO" id="GO:0015421">
    <property type="term" value="F:ABC-type oligopeptide transporter activity"/>
    <property type="evidence" value="ECO:0007669"/>
    <property type="project" value="TreeGrafter"/>
</dbReference>
<dbReference type="InterPro" id="IPR003439">
    <property type="entry name" value="ABC_transporter-like_ATP-bd"/>
</dbReference>
<proteinExistence type="predicted"/>
<evidence type="ECO:0000256" key="7">
    <source>
        <dbReference type="ARBA" id="ARBA00022989"/>
    </source>
</evidence>
<dbReference type="CDD" id="cd18541">
    <property type="entry name" value="ABC_6TM_TmrB_like"/>
    <property type="match status" value="1"/>
</dbReference>
<dbReference type="Pfam" id="PF00664">
    <property type="entry name" value="ABC_membrane"/>
    <property type="match status" value="1"/>
</dbReference>
<dbReference type="Gene3D" id="3.40.50.300">
    <property type="entry name" value="P-loop containing nucleotide triphosphate hydrolases"/>
    <property type="match status" value="1"/>
</dbReference>
<evidence type="ECO:0000256" key="8">
    <source>
        <dbReference type="ARBA" id="ARBA00023136"/>
    </source>
</evidence>
<dbReference type="Proteomes" id="UP000346198">
    <property type="component" value="Unassembled WGS sequence"/>
</dbReference>
<keyword evidence="5" id="KW-0547">Nucleotide-binding</keyword>
<evidence type="ECO:0000259" key="11">
    <source>
        <dbReference type="PROSITE" id="PS50893"/>
    </source>
</evidence>
<feature type="transmembrane region" description="Helical" evidence="10">
    <location>
        <begin position="135"/>
        <end position="154"/>
    </location>
</feature>
<gene>
    <name evidence="13" type="ORF">SCARR_03331</name>
</gene>
<dbReference type="SUPFAM" id="SSF90123">
    <property type="entry name" value="ABC transporter transmembrane region"/>
    <property type="match status" value="1"/>
</dbReference>
<dbReference type="PROSITE" id="PS50929">
    <property type="entry name" value="ABC_TM1F"/>
    <property type="match status" value="1"/>
</dbReference>
<evidence type="ECO:0000256" key="4">
    <source>
        <dbReference type="ARBA" id="ARBA00022692"/>
    </source>
</evidence>
<comment type="subcellular location">
    <subcellularLocation>
        <location evidence="1">Cell membrane</location>
        <topology evidence="1">Multi-pass membrane protein</topology>
    </subcellularLocation>
</comment>
<evidence type="ECO:0000256" key="5">
    <source>
        <dbReference type="ARBA" id="ARBA00022741"/>
    </source>
</evidence>
<dbReference type="PANTHER" id="PTHR43394">
    <property type="entry name" value="ATP-DEPENDENT PERMEASE MDL1, MITOCHONDRIAL"/>
    <property type="match status" value="1"/>
</dbReference>
<evidence type="ECO:0000259" key="12">
    <source>
        <dbReference type="PROSITE" id="PS50929"/>
    </source>
</evidence>
<evidence type="ECO:0000256" key="1">
    <source>
        <dbReference type="ARBA" id="ARBA00004651"/>
    </source>
</evidence>
<dbReference type="PROSITE" id="PS50893">
    <property type="entry name" value="ABC_TRANSPORTER_2"/>
    <property type="match status" value="1"/>
</dbReference>
<protein>
    <submittedName>
        <fullName evidence="13">Multidrug export ATP-binding/permease protein</fullName>
    </submittedName>
</protein>
<dbReference type="Pfam" id="PF00005">
    <property type="entry name" value="ABC_tran"/>
    <property type="match status" value="1"/>
</dbReference>
<evidence type="ECO:0000313" key="13">
    <source>
        <dbReference type="EMBL" id="VGO21259.1"/>
    </source>
</evidence>
<evidence type="ECO:0000256" key="2">
    <source>
        <dbReference type="ARBA" id="ARBA00022448"/>
    </source>
</evidence>